<dbReference type="SUPFAM" id="SSF55874">
    <property type="entry name" value="ATPase domain of HSP90 chaperone/DNA topoisomerase II/histidine kinase"/>
    <property type="match status" value="1"/>
</dbReference>
<dbReference type="Gene3D" id="3.40.50.2300">
    <property type="match status" value="1"/>
</dbReference>
<evidence type="ECO:0000256" key="4">
    <source>
        <dbReference type="ARBA" id="ARBA00023015"/>
    </source>
</evidence>
<accession>A0ABP8C7F8</accession>
<reference evidence="12" key="1">
    <citation type="journal article" date="2019" name="Int. J. Syst. Evol. Microbiol.">
        <title>The Global Catalogue of Microorganisms (GCM) 10K type strain sequencing project: providing services to taxonomists for standard genome sequencing and annotation.</title>
        <authorList>
            <consortium name="The Broad Institute Genomics Platform"/>
            <consortium name="The Broad Institute Genome Sequencing Center for Infectious Disease"/>
            <person name="Wu L."/>
            <person name="Ma J."/>
        </authorList>
    </citation>
    <scope>NUCLEOTIDE SEQUENCE [LARGE SCALE GENOMIC DNA]</scope>
    <source>
        <strain evidence="12">JCM 17630</strain>
    </source>
</reference>
<dbReference type="Pfam" id="PF00512">
    <property type="entry name" value="HisKA"/>
    <property type="match status" value="1"/>
</dbReference>
<keyword evidence="7" id="KW-0732">Signal</keyword>
<dbReference type="Gene3D" id="2.130.10.10">
    <property type="entry name" value="YVTN repeat-like/Quinoprotein amine dehydrogenase"/>
    <property type="match status" value="3"/>
</dbReference>
<dbReference type="InterPro" id="IPR036097">
    <property type="entry name" value="HisK_dim/P_sf"/>
</dbReference>
<dbReference type="RefSeq" id="WP_344787631.1">
    <property type="nucleotide sequence ID" value="NZ_BAABCA010000003.1"/>
</dbReference>
<dbReference type="PROSITE" id="PS01124">
    <property type="entry name" value="HTH_ARAC_FAMILY_2"/>
    <property type="match status" value="1"/>
</dbReference>
<dbReference type="EC" id="2.7.13.3" evidence="2"/>
<keyword evidence="3 6" id="KW-0597">Phosphoprotein</keyword>
<dbReference type="CDD" id="cd17574">
    <property type="entry name" value="REC_OmpR"/>
    <property type="match status" value="1"/>
</dbReference>
<dbReference type="Pfam" id="PF12833">
    <property type="entry name" value="HTH_18"/>
    <property type="match status" value="1"/>
</dbReference>
<dbReference type="InterPro" id="IPR011006">
    <property type="entry name" value="CheY-like_superfamily"/>
</dbReference>
<feature type="domain" description="Response regulatory" evidence="10">
    <location>
        <begin position="1129"/>
        <end position="1244"/>
    </location>
</feature>
<proteinExistence type="predicted"/>
<dbReference type="InterPro" id="IPR011110">
    <property type="entry name" value="Reg_prop"/>
</dbReference>
<evidence type="ECO:0000259" key="10">
    <source>
        <dbReference type="PROSITE" id="PS50110"/>
    </source>
</evidence>
<feature type="signal peptide" evidence="7">
    <location>
        <begin position="1"/>
        <end position="21"/>
    </location>
</feature>
<dbReference type="SMART" id="SM00387">
    <property type="entry name" value="HATPase_c"/>
    <property type="match status" value="1"/>
</dbReference>
<dbReference type="Gene3D" id="3.30.565.10">
    <property type="entry name" value="Histidine kinase-like ATPase, C-terminal domain"/>
    <property type="match status" value="1"/>
</dbReference>
<feature type="domain" description="Histidine kinase" evidence="9">
    <location>
        <begin position="855"/>
        <end position="1081"/>
    </location>
</feature>
<dbReference type="SMART" id="SM00448">
    <property type="entry name" value="REC"/>
    <property type="match status" value="1"/>
</dbReference>
<dbReference type="Gene3D" id="1.10.10.60">
    <property type="entry name" value="Homeodomain-like"/>
    <property type="match status" value="2"/>
</dbReference>
<evidence type="ECO:0000256" key="5">
    <source>
        <dbReference type="ARBA" id="ARBA00023163"/>
    </source>
</evidence>
<dbReference type="Pfam" id="PF07494">
    <property type="entry name" value="Reg_prop"/>
    <property type="match status" value="4"/>
</dbReference>
<dbReference type="Proteomes" id="UP001501496">
    <property type="component" value="Unassembled WGS sequence"/>
</dbReference>
<feature type="chain" id="PRO_5046729929" description="histidine kinase" evidence="7">
    <location>
        <begin position="22"/>
        <end position="1379"/>
    </location>
</feature>
<protein>
    <recommendedName>
        <fullName evidence="2">histidine kinase</fullName>
        <ecNumber evidence="2">2.7.13.3</ecNumber>
    </recommendedName>
</protein>
<dbReference type="CDD" id="cd00082">
    <property type="entry name" value="HisKA"/>
    <property type="match status" value="1"/>
</dbReference>
<dbReference type="Gene3D" id="2.60.40.10">
    <property type="entry name" value="Immunoglobulins"/>
    <property type="match status" value="1"/>
</dbReference>
<dbReference type="SMART" id="SM00342">
    <property type="entry name" value="HTH_ARAC"/>
    <property type="match status" value="1"/>
</dbReference>
<dbReference type="InterPro" id="IPR005467">
    <property type="entry name" value="His_kinase_dom"/>
</dbReference>
<dbReference type="InterPro" id="IPR011123">
    <property type="entry name" value="Y_Y_Y"/>
</dbReference>
<feature type="domain" description="HTH araC/xylS-type" evidence="8">
    <location>
        <begin position="1276"/>
        <end position="1375"/>
    </location>
</feature>
<sequence length="1379" mass="157381">MNFKSTLYLLFSALFCQFAHCQIDVFFEHISSDSGLSQNDVLALYQDHLGYIWAGTNDGLNKYNGYDFKIYKPNPSNLNSISSNLISCINEDKFGNLWVGTTGSGINIYNRKNENFTRINAQTSKLKISNDFITNLYFDSKDRVWIITADGIDVGYNVSNLNKLYFENVLKISLRTNIINTVFEDKKGNILIGSESGLYLAKENNEKVYKIDLFEMESVPIRNLHYVNNNLFVATSFGIFLFENYQDPLTPFNKLRLNKNASKFITSDTVGHIWSATNKGIDEYKLTKNKELKLIKNYQSDMKNLHSLSSNFIRSLLIDKTGIVWVGTLGGGINKLNSNRKKFKHYNTTLNFGDINNNVVKLIFKDSNDALWVGTQGGGLSVLTKRKNRGNYSNFKKIQEINNAVSICELNISGKKILQIGSSFAMGVCEIDITNPRDIKPIKSLLNIDSYIYKIFKDSHGQVWYGTYNKGLFRKENANSKKLVHFDLNDGLASNIVRNVFEDSKGNIWIGTSKGLNKIAANQVQLDNLEFKTYKNNPEDSLSLSHNYILPIFESSKKELWIGTLGGGLNKYIQDSVSGKEYFEKYSEDQDLVNNAIKSIEEDVNQNLWISTNNGISKFNPSTKTFKNYNKNDGLQANEFQELSSLKLDNGDMIFGGVNGFNVFNPELITDNLFTPKVVLDNFYLQNKIVNTNEEHDGVVVLKQHISFLDTLKLKYFQNNFSFQFSGLHFSSPAKNQYAYRLKGFNNTWVKTNAINRIATYTNIEPGTYIFEVKGSNNDGVWGKDVTTLKIIVSSPFWKTPLAYIIYCLLVLMALYLLGKYTIIKTKEKHILLMDNLTTEKNKELNDMKMHFFTNVSHEFRTPISLINGPLQYLEKNNDVLDDSERLIQYRIMQKNSSLLLRLVNQLLDFQKIDKKKMVLKVNYQDIIEFIHEIIESFEFIANNRNISLKLHFEEAELITWFSQDAIEKVLNNLISNAFKFTPDNGKIDIVVKNIDAVIDGKLASCLKIIVKDNGSGISPKSLDKIFDRFFNDDSAENRNSYSMGIGLALTQSLVQLHHGSIYAESNDKGTNFVITIPKDFDYYKSDKIIESQSFAKGDLLPDILEKSQKIIEEASALDNKQSKNSEIDILIVEDNLDMRTYIRSGLQRDYNIIEAENGAVGLKMVEEKAPTIIISDIMMPVMGGIEFVNNIKQNNALNHIPVIFLTAKAGENNLIDGIKTGADDYIVKPFDLEYLKLKISNIVEYRINLRKHIQKKISFNPKEIYIASPDEEFLNKALKLLEANIMDTEFNVDNLVQEMSISRSAIYPKFKELTGLSLGEFIRRFRLERAKQLLETTDLSIKEVMYLSGFNTPSYFAKCFKKLYGKVPTDYRKSSPKE</sequence>
<evidence type="ECO:0000256" key="7">
    <source>
        <dbReference type="SAM" id="SignalP"/>
    </source>
</evidence>
<dbReference type="InterPro" id="IPR009057">
    <property type="entry name" value="Homeodomain-like_sf"/>
</dbReference>
<comment type="caution">
    <text evidence="11">The sequence shown here is derived from an EMBL/GenBank/DDBJ whole genome shotgun (WGS) entry which is preliminary data.</text>
</comment>
<name>A0ABP8C7F8_9FLAO</name>
<dbReference type="InterPro" id="IPR001789">
    <property type="entry name" value="Sig_transdc_resp-reg_receiver"/>
</dbReference>
<dbReference type="InterPro" id="IPR003661">
    <property type="entry name" value="HisK_dim/P_dom"/>
</dbReference>
<dbReference type="Pfam" id="PF02518">
    <property type="entry name" value="HATPase_c"/>
    <property type="match status" value="1"/>
</dbReference>
<keyword evidence="12" id="KW-1185">Reference proteome</keyword>
<dbReference type="InterPro" id="IPR015943">
    <property type="entry name" value="WD40/YVTN_repeat-like_dom_sf"/>
</dbReference>
<evidence type="ECO:0000256" key="1">
    <source>
        <dbReference type="ARBA" id="ARBA00000085"/>
    </source>
</evidence>
<dbReference type="SUPFAM" id="SSF63829">
    <property type="entry name" value="Calcium-dependent phosphotriesterase"/>
    <property type="match status" value="2"/>
</dbReference>
<dbReference type="Pfam" id="PF00072">
    <property type="entry name" value="Response_reg"/>
    <property type="match status" value="1"/>
</dbReference>
<dbReference type="Pfam" id="PF07495">
    <property type="entry name" value="Y_Y_Y"/>
    <property type="match status" value="1"/>
</dbReference>
<organism evidence="11 12">
    <name type="scientific">Postechiella marina</name>
    <dbReference type="NCBI Taxonomy" id="943941"/>
    <lineage>
        <taxon>Bacteria</taxon>
        <taxon>Pseudomonadati</taxon>
        <taxon>Bacteroidota</taxon>
        <taxon>Flavobacteriia</taxon>
        <taxon>Flavobacteriales</taxon>
        <taxon>Flavobacteriaceae</taxon>
        <taxon>Postechiella</taxon>
    </lineage>
</organism>
<evidence type="ECO:0000313" key="12">
    <source>
        <dbReference type="Proteomes" id="UP001501496"/>
    </source>
</evidence>
<comment type="catalytic activity">
    <reaction evidence="1">
        <text>ATP + protein L-histidine = ADP + protein N-phospho-L-histidine.</text>
        <dbReference type="EC" id="2.7.13.3"/>
    </reaction>
</comment>
<dbReference type="PANTHER" id="PTHR43547">
    <property type="entry name" value="TWO-COMPONENT HISTIDINE KINASE"/>
    <property type="match status" value="1"/>
</dbReference>
<feature type="modified residue" description="4-aspartylphosphate" evidence="6">
    <location>
        <position position="1177"/>
    </location>
</feature>
<keyword evidence="5" id="KW-0804">Transcription</keyword>
<evidence type="ECO:0000256" key="3">
    <source>
        <dbReference type="ARBA" id="ARBA00022553"/>
    </source>
</evidence>
<dbReference type="PROSITE" id="PS50110">
    <property type="entry name" value="RESPONSE_REGULATORY"/>
    <property type="match status" value="1"/>
</dbReference>
<evidence type="ECO:0000256" key="2">
    <source>
        <dbReference type="ARBA" id="ARBA00012438"/>
    </source>
</evidence>
<dbReference type="InterPro" id="IPR013783">
    <property type="entry name" value="Ig-like_fold"/>
</dbReference>
<gene>
    <name evidence="11" type="ORF">GCM10022291_15950</name>
</gene>
<evidence type="ECO:0000313" key="11">
    <source>
        <dbReference type="EMBL" id="GAA4235051.1"/>
    </source>
</evidence>
<dbReference type="SUPFAM" id="SSF46689">
    <property type="entry name" value="Homeodomain-like"/>
    <property type="match status" value="1"/>
</dbReference>
<dbReference type="Gene3D" id="1.10.287.130">
    <property type="match status" value="1"/>
</dbReference>
<dbReference type="PRINTS" id="PR00344">
    <property type="entry name" value="BCTRLSENSOR"/>
</dbReference>
<dbReference type="PANTHER" id="PTHR43547:SF2">
    <property type="entry name" value="HYBRID SIGNAL TRANSDUCTION HISTIDINE KINASE C"/>
    <property type="match status" value="1"/>
</dbReference>
<dbReference type="SUPFAM" id="SSF47384">
    <property type="entry name" value="Homodimeric domain of signal transducing histidine kinase"/>
    <property type="match status" value="1"/>
</dbReference>
<dbReference type="InterPro" id="IPR018060">
    <property type="entry name" value="HTH_AraC"/>
</dbReference>
<dbReference type="InterPro" id="IPR036890">
    <property type="entry name" value="HATPase_C_sf"/>
</dbReference>
<dbReference type="EMBL" id="BAABCA010000003">
    <property type="protein sequence ID" value="GAA4235051.1"/>
    <property type="molecule type" value="Genomic_DNA"/>
</dbReference>
<dbReference type="InterPro" id="IPR003594">
    <property type="entry name" value="HATPase_dom"/>
</dbReference>
<evidence type="ECO:0000259" key="8">
    <source>
        <dbReference type="PROSITE" id="PS01124"/>
    </source>
</evidence>
<evidence type="ECO:0000259" key="9">
    <source>
        <dbReference type="PROSITE" id="PS50109"/>
    </source>
</evidence>
<keyword evidence="4" id="KW-0805">Transcription regulation</keyword>
<dbReference type="InterPro" id="IPR004358">
    <property type="entry name" value="Sig_transdc_His_kin-like_C"/>
</dbReference>
<dbReference type="SUPFAM" id="SSF52172">
    <property type="entry name" value="CheY-like"/>
    <property type="match status" value="1"/>
</dbReference>
<dbReference type="SMART" id="SM00388">
    <property type="entry name" value="HisKA"/>
    <property type="match status" value="1"/>
</dbReference>
<dbReference type="PROSITE" id="PS50109">
    <property type="entry name" value="HIS_KIN"/>
    <property type="match status" value="1"/>
</dbReference>
<evidence type="ECO:0000256" key="6">
    <source>
        <dbReference type="PROSITE-ProRule" id="PRU00169"/>
    </source>
</evidence>